<dbReference type="SUPFAM" id="SSF51556">
    <property type="entry name" value="Metallo-dependent hydrolases"/>
    <property type="match status" value="1"/>
</dbReference>
<dbReference type="InterPro" id="IPR013108">
    <property type="entry name" value="Amidohydro_3"/>
</dbReference>
<evidence type="ECO:0000313" key="3">
    <source>
        <dbReference type="EMBL" id="PRI12466.1"/>
    </source>
</evidence>
<dbReference type="Gene3D" id="3.20.20.140">
    <property type="entry name" value="Metal-dependent hydrolases"/>
    <property type="match status" value="1"/>
</dbReference>
<dbReference type="Proteomes" id="UP000238650">
    <property type="component" value="Unassembled WGS sequence"/>
</dbReference>
<reference evidence="3 4" key="1">
    <citation type="journal article" date="2017" name="New Microbes New Infect">
        <title>Genome sequence of 'Leucobacter massiliensis' sp. nov. isolated from human pharynx after travel to the 2014 Hajj.</title>
        <authorList>
            <person name="Leangapichart T."/>
            <person name="Gautret P."/>
            <person name="Nguyen T.T."/>
            <person name="Armstrong N."/>
            <person name="Rolain J.M."/>
        </authorList>
    </citation>
    <scope>NUCLEOTIDE SEQUENCE [LARGE SCALE GENOMIC DNA]</scope>
    <source>
        <strain evidence="3 4">122RC15</strain>
    </source>
</reference>
<dbReference type="PANTHER" id="PTHR22642:SF2">
    <property type="entry name" value="PROTEIN LONG AFTER FAR-RED 3"/>
    <property type="match status" value="1"/>
</dbReference>
<keyword evidence="4" id="KW-1185">Reference proteome</keyword>
<gene>
    <name evidence="3" type="ORF">B4915_02040</name>
</gene>
<evidence type="ECO:0000259" key="2">
    <source>
        <dbReference type="Pfam" id="PF07969"/>
    </source>
</evidence>
<dbReference type="AlphaFoldDB" id="A0A2S9QS95"/>
<dbReference type="EMBL" id="MWZD01000012">
    <property type="protein sequence ID" value="PRI12466.1"/>
    <property type="molecule type" value="Genomic_DNA"/>
</dbReference>
<dbReference type="InterPro" id="IPR033932">
    <property type="entry name" value="YtcJ-like"/>
</dbReference>
<protein>
    <recommendedName>
        <fullName evidence="2">Amidohydrolase 3 domain-containing protein</fullName>
    </recommendedName>
</protein>
<dbReference type="InterPro" id="IPR011059">
    <property type="entry name" value="Metal-dep_hydrolase_composite"/>
</dbReference>
<dbReference type="Gene3D" id="3.10.310.70">
    <property type="match status" value="1"/>
</dbReference>
<evidence type="ECO:0000313" key="4">
    <source>
        <dbReference type="Proteomes" id="UP000238650"/>
    </source>
</evidence>
<dbReference type="OrthoDB" id="3238066at2"/>
<dbReference type="Pfam" id="PF07969">
    <property type="entry name" value="Amidohydro_3"/>
    <property type="match status" value="1"/>
</dbReference>
<comment type="caution">
    <text evidence="3">The sequence shown here is derived from an EMBL/GenBank/DDBJ whole genome shotgun (WGS) entry which is preliminary data.</text>
</comment>
<accession>A0A2S9QS95</accession>
<dbReference type="GO" id="GO:0016810">
    <property type="term" value="F:hydrolase activity, acting on carbon-nitrogen (but not peptide) bonds"/>
    <property type="evidence" value="ECO:0007669"/>
    <property type="project" value="InterPro"/>
</dbReference>
<feature type="domain" description="Amidohydrolase 3" evidence="2">
    <location>
        <begin position="70"/>
        <end position="553"/>
    </location>
</feature>
<dbReference type="SUPFAM" id="SSF51338">
    <property type="entry name" value="Composite domain of metallo-dependent hydrolases"/>
    <property type="match status" value="1"/>
</dbReference>
<dbReference type="RefSeq" id="WP_105804170.1">
    <property type="nucleotide sequence ID" value="NZ_MWZD01000012.1"/>
</dbReference>
<proteinExistence type="predicted"/>
<feature type="compositionally biased region" description="Low complexity" evidence="1">
    <location>
        <begin position="30"/>
        <end position="43"/>
    </location>
</feature>
<sequence length="556" mass="59763">MTPESPVPGPVRAELVLLGGRVRTGAPEHTGTVAPPGAPGTPQAVAVSGRRIVAVGTRAEAADWDAEGGEVIDLGDATITAGFVDAHVHPLSGAESRHRALMLHDCESLEEVAERIAAFVADRGPDEWVRGFGLSFDLFVGREVTNEPFADAFGGRPGYLLLFDGHSVIASPRALELAGIDGPRDFGNNSSIEVHPDGSPTGYLIESDAEMLVTELFPRMPFPQRVEAVRDKLAEFAATGYTSLHQMNMEDGDIEVLGAIEEDGELPVRLRVSPLWRATEPWAETLQRMLALQGAGGRRWRIEGVKFMLDGSIDNGSAWLFEPDTRGGGREPYWVPGERFTRTIHALAERGVPTATHAIGDRAVEFVLDAVASIPAHAPRVTHRVEHLETIPDRLVPRFAELGVPASMQPIHAFTQRPDGCDMWTTLLGRGSERAGHGWRVADLDAAGATVALGSDWPVEEFDARRVFSATVTRRRHGSDRPAVDPHQALSPERALAGLTRNCWAAIGRPQEGVVTPGALADLTVFAADPLAANPDDFAQSAVLLTVVDGRIAHRG</sequence>
<dbReference type="CDD" id="cd01300">
    <property type="entry name" value="YtcJ_like"/>
    <property type="match status" value="1"/>
</dbReference>
<feature type="region of interest" description="Disordered" evidence="1">
    <location>
        <begin position="24"/>
        <end position="43"/>
    </location>
</feature>
<dbReference type="PANTHER" id="PTHR22642">
    <property type="entry name" value="IMIDAZOLONEPROPIONASE"/>
    <property type="match status" value="1"/>
</dbReference>
<dbReference type="Gene3D" id="2.30.40.10">
    <property type="entry name" value="Urease, subunit C, domain 1"/>
    <property type="match status" value="1"/>
</dbReference>
<dbReference type="InterPro" id="IPR032466">
    <property type="entry name" value="Metal_Hydrolase"/>
</dbReference>
<evidence type="ECO:0000256" key="1">
    <source>
        <dbReference type="SAM" id="MobiDB-lite"/>
    </source>
</evidence>
<name>A0A2S9QS95_9MICO</name>
<organism evidence="3 4">
    <name type="scientific">Leucobacter massiliensis</name>
    <dbReference type="NCBI Taxonomy" id="1686285"/>
    <lineage>
        <taxon>Bacteria</taxon>
        <taxon>Bacillati</taxon>
        <taxon>Actinomycetota</taxon>
        <taxon>Actinomycetes</taxon>
        <taxon>Micrococcales</taxon>
        <taxon>Microbacteriaceae</taxon>
        <taxon>Leucobacter</taxon>
    </lineage>
</organism>